<feature type="compositionally biased region" description="Low complexity" evidence="1">
    <location>
        <begin position="99"/>
        <end position="108"/>
    </location>
</feature>
<evidence type="ECO:0000256" key="1">
    <source>
        <dbReference type="SAM" id="MobiDB-lite"/>
    </source>
</evidence>
<protein>
    <submittedName>
        <fullName evidence="2">Uncharacterized protein</fullName>
    </submittedName>
</protein>
<evidence type="ECO:0000313" key="2">
    <source>
        <dbReference type="EMBL" id="JAC60305.1"/>
    </source>
</evidence>
<dbReference type="EMBL" id="GBEZ01026950">
    <property type="protein sequence ID" value="JAC60305.1"/>
    <property type="molecule type" value="Transcribed_RNA"/>
</dbReference>
<feature type="compositionally biased region" description="Low complexity" evidence="1">
    <location>
        <begin position="333"/>
        <end position="344"/>
    </location>
</feature>
<feature type="compositionally biased region" description="Pro residues" evidence="1">
    <location>
        <begin position="322"/>
        <end position="332"/>
    </location>
</feature>
<feature type="non-terminal residue" evidence="2">
    <location>
        <position position="1"/>
    </location>
</feature>
<feature type="region of interest" description="Disordered" evidence="1">
    <location>
        <begin position="1"/>
        <end position="32"/>
    </location>
</feature>
<feature type="compositionally biased region" description="Basic and acidic residues" evidence="1">
    <location>
        <begin position="124"/>
        <end position="133"/>
    </location>
</feature>
<feature type="compositionally biased region" description="Polar residues" evidence="1">
    <location>
        <begin position="56"/>
        <end position="65"/>
    </location>
</feature>
<organism evidence="2">
    <name type="scientific">Tetraselmis sp. GSL018</name>
    <dbReference type="NCBI Taxonomy" id="582737"/>
    <lineage>
        <taxon>Eukaryota</taxon>
        <taxon>Viridiplantae</taxon>
        <taxon>Chlorophyta</taxon>
        <taxon>core chlorophytes</taxon>
        <taxon>Chlorodendrophyceae</taxon>
        <taxon>Chlorodendrales</taxon>
        <taxon>Chlorodendraceae</taxon>
        <taxon>Tetraselmis</taxon>
    </lineage>
</organism>
<feature type="region of interest" description="Disordered" evidence="1">
    <location>
        <begin position="47"/>
        <end position="234"/>
    </location>
</feature>
<reference evidence="2" key="1">
    <citation type="submission" date="2014-05" db="EMBL/GenBank/DDBJ databases">
        <title>The transcriptome of the halophilic microalga Tetraselmis sp. GSL018 isolated from the Great Salt Lake, Utah.</title>
        <authorList>
            <person name="Jinkerson R.E."/>
            <person name="D'Adamo S."/>
            <person name="Posewitz M.C."/>
        </authorList>
    </citation>
    <scope>NUCLEOTIDE SEQUENCE</scope>
    <source>
        <strain evidence="2">GSL018</strain>
    </source>
</reference>
<gene>
    <name evidence="2" type="ORF">TSPGSL018_29285</name>
</gene>
<sequence>LISDISIQSSSMGRPLRPRKEVDYRSAGVGAPEPSWLKVTALTPFGLEHGGANEAENINPQTKQQTGKRHKPMKSASTGRISSKPNRYGLTHRKKDFRNSSSSRRLNNTVAHLPNKSRIGKIQTTEKSHDKSALAKPGNNRSSKSSERVLRNSSRTPDTDQRRSNTTASGHPSKENRQKEGASACGELGSAEADQDTGIRSGAAPDAAENSVAAVQEQRQQGVSRTRPAKRGRNAGLIIMDMDDAGHTRRKQKTVATKEGQAVVPAQDIIVGRSGCERAVWGLPGVSQKLLHGPSPDAAGEEAEASQGCEEPRARTAAAVPVLPPAPQPAPPTTEQQQQDAEAPSLHSSTDCAAAPLAAEEQAASGTKSSTPLPRCLPQAPGRPCCAAGEVQKPQGREAEGARGNAQCLVLDPTRGNAQ</sequence>
<proteinExistence type="predicted"/>
<feature type="region of interest" description="Disordered" evidence="1">
    <location>
        <begin position="292"/>
        <end position="419"/>
    </location>
</feature>
<accession>A0A061QPC2</accession>
<dbReference type="AlphaFoldDB" id="A0A061QPC2"/>
<feature type="compositionally biased region" description="Low complexity" evidence="1">
    <location>
        <begin position="353"/>
        <end position="364"/>
    </location>
</feature>
<feature type="compositionally biased region" description="Polar residues" evidence="1">
    <location>
        <begin position="75"/>
        <end position="85"/>
    </location>
</feature>
<feature type="compositionally biased region" description="Polar residues" evidence="1">
    <location>
        <begin position="1"/>
        <end position="12"/>
    </location>
</feature>
<name>A0A061QPC2_9CHLO</name>